<feature type="region of interest" description="Disordered" evidence="1">
    <location>
        <begin position="41"/>
        <end position="155"/>
    </location>
</feature>
<accession>A0A1Q3D488</accession>
<dbReference type="EMBL" id="BDDD01004253">
    <property type="protein sequence ID" value="GAV87290.1"/>
    <property type="molecule type" value="Genomic_DNA"/>
</dbReference>
<reference evidence="3" key="1">
    <citation type="submission" date="2016-04" db="EMBL/GenBank/DDBJ databases">
        <title>Cephalotus genome sequencing.</title>
        <authorList>
            <person name="Fukushima K."/>
            <person name="Hasebe M."/>
            <person name="Fang X."/>
        </authorList>
    </citation>
    <scope>NUCLEOTIDE SEQUENCE [LARGE SCALE GENOMIC DNA]</scope>
    <source>
        <strain evidence="3">cv. St1</strain>
    </source>
</reference>
<evidence type="ECO:0000256" key="1">
    <source>
        <dbReference type="SAM" id="MobiDB-lite"/>
    </source>
</evidence>
<feature type="compositionally biased region" description="Acidic residues" evidence="1">
    <location>
        <begin position="196"/>
        <end position="206"/>
    </location>
</feature>
<evidence type="ECO:0000313" key="2">
    <source>
        <dbReference type="EMBL" id="GAV87290.1"/>
    </source>
</evidence>
<feature type="compositionally biased region" description="Basic and acidic residues" evidence="1">
    <location>
        <begin position="126"/>
        <end position="138"/>
    </location>
</feature>
<feature type="compositionally biased region" description="Basic and acidic residues" evidence="1">
    <location>
        <begin position="174"/>
        <end position="186"/>
    </location>
</feature>
<sequence>MGCNNSKLDSEGEVVPAKIRPLLLRKLEEIKRHKIANATLSKKQLLKDGVEEDDHSSPPSVHDINESKSISSSEGSTGPAKVTPEPVSNKECEESAEIMNQEKCTKQDDKAEEEREKNVVEPLVYLEEKEVVAETNQKEDEEEDEDERRLRNVDDALICPGSPSFRVYCIQSSTDDKDESKEDSAHQKSWSSDSFENPESDNSSEDSETKIKKKAKKGINFRRVIPKGTSGSVKHLLNVRSCYYPTCSGHDNTRLLSARATA</sequence>
<feature type="region of interest" description="Disordered" evidence="1">
    <location>
        <begin position="170"/>
        <end position="215"/>
    </location>
</feature>
<name>A0A1Q3D488_CEPFO</name>
<feature type="compositionally biased region" description="Basic and acidic residues" evidence="1">
    <location>
        <begin position="103"/>
        <end position="119"/>
    </location>
</feature>
<keyword evidence="3" id="KW-1185">Reference proteome</keyword>
<proteinExistence type="predicted"/>
<protein>
    <submittedName>
        <fullName evidence="2">Uncharacterized protein</fullName>
    </submittedName>
</protein>
<dbReference type="OrthoDB" id="1903040at2759"/>
<dbReference type="AlphaFoldDB" id="A0A1Q3D488"/>
<organism evidence="2 3">
    <name type="scientific">Cephalotus follicularis</name>
    <name type="common">Albany pitcher plant</name>
    <dbReference type="NCBI Taxonomy" id="3775"/>
    <lineage>
        <taxon>Eukaryota</taxon>
        <taxon>Viridiplantae</taxon>
        <taxon>Streptophyta</taxon>
        <taxon>Embryophyta</taxon>
        <taxon>Tracheophyta</taxon>
        <taxon>Spermatophyta</taxon>
        <taxon>Magnoliopsida</taxon>
        <taxon>eudicotyledons</taxon>
        <taxon>Gunneridae</taxon>
        <taxon>Pentapetalae</taxon>
        <taxon>rosids</taxon>
        <taxon>fabids</taxon>
        <taxon>Oxalidales</taxon>
        <taxon>Cephalotaceae</taxon>
        <taxon>Cephalotus</taxon>
    </lineage>
</organism>
<feature type="compositionally biased region" description="Low complexity" evidence="1">
    <location>
        <begin position="67"/>
        <end position="76"/>
    </location>
</feature>
<dbReference type="Proteomes" id="UP000187406">
    <property type="component" value="Unassembled WGS sequence"/>
</dbReference>
<evidence type="ECO:0000313" key="3">
    <source>
        <dbReference type="Proteomes" id="UP000187406"/>
    </source>
</evidence>
<gene>
    <name evidence="2" type="ORF">CFOL_v3_30716</name>
</gene>
<comment type="caution">
    <text evidence="2">The sequence shown here is derived from an EMBL/GenBank/DDBJ whole genome shotgun (WGS) entry which is preliminary data.</text>
</comment>
<dbReference type="InParanoid" id="A0A1Q3D488"/>